<proteinExistence type="predicted"/>
<dbReference type="EMBL" id="CH473958">
    <property type="protein sequence ID" value="EDM09383.1"/>
    <property type="molecule type" value="Genomic_DNA"/>
</dbReference>
<dbReference type="AlphaFoldDB" id="A6IDB4"/>
<protein>
    <submittedName>
        <fullName evidence="1">RCG46469</fullName>
    </submittedName>
</protein>
<dbReference type="Proteomes" id="UP000234681">
    <property type="component" value="Chromosome 13"/>
</dbReference>
<name>A6IDB4_RAT</name>
<sequence length="73" mass="8620">MIQVVHKNTILVTSDSWNLRRNDLCSLRVSMILKGDLFTRPEQNIVLLTNKCLEFWQMILNRKGRGMKTLIFK</sequence>
<reference evidence="1 2" key="1">
    <citation type="submission" date="2005-09" db="EMBL/GenBank/DDBJ databases">
        <authorList>
            <person name="Mural R.J."/>
            <person name="Li P.W."/>
            <person name="Adams M.D."/>
            <person name="Amanatides P.G."/>
            <person name="Baden-Tillson H."/>
            <person name="Barnstead M."/>
            <person name="Chin S.H."/>
            <person name="Dew I."/>
            <person name="Evans C.A."/>
            <person name="Ferriera S."/>
            <person name="Flanigan M."/>
            <person name="Fosler C."/>
            <person name="Glodek A."/>
            <person name="Gu Z."/>
            <person name="Holt R.A."/>
            <person name="Jennings D."/>
            <person name="Kraft C.L."/>
            <person name="Lu F."/>
            <person name="Nguyen T."/>
            <person name="Nusskern D.R."/>
            <person name="Pfannkoch C.M."/>
            <person name="Sitter C."/>
            <person name="Sutton G.G."/>
            <person name="Venter J.C."/>
            <person name="Wang Z."/>
            <person name="Woodage T."/>
            <person name="Zheng X.H."/>
            <person name="Zhong F."/>
        </authorList>
    </citation>
    <scope>NUCLEOTIDE SEQUENCE [LARGE SCALE GENOMIC DNA]</scope>
    <source>
        <strain>BN</strain>
        <strain evidence="2">Sprague-Dawley</strain>
    </source>
</reference>
<organism evidence="1 2">
    <name type="scientific">Rattus norvegicus</name>
    <name type="common">Rat</name>
    <dbReference type="NCBI Taxonomy" id="10116"/>
    <lineage>
        <taxon>Eukaryota</taxon>
        <taxon>Metazoa</taxon>
        <taxon>Chordata</taxon>
        <taxon>Craniata</taxon>
        <taxon>Vertebrata</taxon>
        <taxon>Euteleostomi</taxon>
        <taxon>Mammalia</taxon>
        <taxon>Eutheria</taxon>
        <taxon>Euarchontoglires</taxon>
        <taxon>Glires</taxon>
        <taxon>Rodentia</taxon>
        <taxon>Myomorpha</taxon>
        <taxon>Muroidea</taxon>
        <taxon>Muridae</taxon>
        <taxon>Murinae</taxon>
        <taxon>Rattus</taxon>
    </lineage>
</organism>
<gene>
    <name evidence="1" type="ORF">rCG_46469</name>
</gene>
<evidence type="ECO:0000313" key="2">
    <source>
        <dbReference type="Proteomes" id="UP000234681"/>
    </source>
</evidence>
<evidence type="ECO:0000313" key="1">
    <source>
        <dbReference type="EMBL" id="EDM09383.1"/>
    </source>
</evidence>
<accession>A6IDB4</accession>